<dbReference type="GeneID" id="59340530"/>
<comment type="caution">
    <text evidence="2">The sequence shown here is derived from an EMBL/GenBank/DDBJ whole genome shotgun (WGS) entry which is preliminary data.</text>
</comment>
<evidence type="ECO:0000313" key="3">
    <source>
        <dbReference type="Proteomes" id="UP000636479"/>
    </source>
</evidence>
<dbReference type="AlphaFoldDB" id="A0A8H6WGJ2"/>
<evidence type="ECO:0008006" key="4">
    <source>
        <dbReference type="Google" id="ProtNLM"/>
    </source>
</evidence>
<dbReference type="Proteomes" id="UP000636479">
    <property type="component" value="Unassembled WGS sequence"/>
</dbReference>
<dbReference type="RefSeq" id="XP_037225924.1">
    <property type="nucleotide sequence ID" value="XM_037358014.1"/>
</dbReference>
<gene>
    <name evidence="2" type="ORF">MIND_00106700</name>
</gene>
<organism evidence="2 3">
    <name type="scientific">Mycena indigotica</name>
    <dbReference type="NCBI Taxonomy" id="2126181"/>
    <lineage>
        <taxon>Eukaryota</taxon>
        <taxon>Fungi</taxon>
        <taxon>Dikarya</taxon>
        <taxon>Basidiomycota</taxon>
        <taxon>Agaricomycotina</taxon>
        <taxon>Agaricomycetes</taxon>
        <taxon>Agaricomycetidae</taxon>
        <taxon>Agaricales</taxon>
        <taxon>Marasmiineae</taxon>
        <taxon>Mycenaceae</taxon>
        <taxon>Mycena</taxon>
    </lineage>
</organism>
<dbReference type="EMBL" id="JACAZF010000001">
    <property type="protein sequence ID" value="KAF7315901.1"/>
    <property type="molecule type" value="Genomic_DNA"/>
</dbReference>
<feature type="region of interest" description="Disordered" evidence="1">
    <location>
        <begin position="372"/>
        <end position="391"/>
    </location>
</feature>
<accession>A0A8H6WGJ2</accession>
<keyword evidence="3" id="KW-1185">Reference proteome</keyword>
<proteinExistence type="predicted"/>
<name>A0A8H6WGJ2_9AGAR</name>
<dbReference type="OrthoDB" id="3171058at2759"/>
<evidence type="ECO:0000256" key="1">
    <source>
        <dbReference type="SAM" id="MobiDB-lite"/>
    </source>
</evidence>
<sequence>MLLQLIDRLHANFSPFSRCVWETPFLVREPSFTPLPDLPLEIWLEIFQFATHVYGTSTIEPLDPFTVKTPGNILVTNTPNTSMRTKCVLVSVNRAWRRMALQILYQHIVIRSPLRATLVLQTLREAPEYGYWTRHIEIYTHARGSNSLPFLQTVHRILQYCSRLRMLSASWRFPLPKEFLAAVSVSCSSSLQGLYWDEQKYLRSLDHAPLNFLGSFKALHILDLRNFVGDSTSDDSRPVLQNVKHLILSNRGPNIFIASLFTLPTVHTLTMYTVVDGQVPDAVQITKLLKAHGSTLTNVHLPSPSNTSDPQAPELTVETRTTGIHVPPALFLQLCPNLDTISFSANSPLMGDCSHTTLRRVALYSVRSDKLYPKPSRSKRRNASATSPGGPSSLHFSLAVNHLRSLTRESFPALETVRTAGFLVSAAADSDSQIKDVFISWREHFERDGVDFQDGEGVVWVYE</sequence>
<reference evidence="2" key="1">
    <citation type="submission" date="2020-05" db="EMBL/GenBank/DDBJ databases">
        <title>Mycena genomes resolve the evolution of fungal bioluminescence.</title>
        <authorList>
            <person name="Tsai I.J."/>
        </authorList>
    </citation>
    <scope>NUCLEOTIDE SEQUENCE</scope>
    <source>
        <strain evidence="2">171206Taipei</strain>
    </source>
</reference>
<evidence type="ECO:0000313" key="2">
    <source>
        <dbReference type="EMBL" id="KAF7315901.1"/>
    </source>
</evidence>
<protein>
    <recommendedName>
        <fullName evidence="4">F-box domain-containing protein</fullName>
    </recommendedName>
</protein>